<name>A0A344UUR0_9ACTN</name>
<dbReference type="Proteomes" id="UP000251995">
    <property type="component" value="Chromosome"/>
</dbReference>
<protein>
    <recommendedName>
        <fullName evidence="3">Transposase</fullName>
    </recommendedName>
</protein>
<accession>A0A344UUR0</accession>
<evidence type="ECO:0008006" key="3">
    <source>
        <dbReference type="Google" id="ProtNLM"/>
    </source>
</evidence>
<dbReference type="KEGG" id="acij:JS278_01850"/>
<reference evidence="1 2" key="1">
    <citation type="submission" date="2017-12" db="EMBL/GenBank/DDBJ databases">
        <title>The whole genome sequence of the Acidipropionibacterium virtanenii sp. nov. type strain JS278.</title>
        <authorList>
            <person name="Laine P."/>
            <person name="Deptula P."/>
            <person name="Varmanen P."/>
            <person name="Auvinen P."/>
        </authorList>
    </citation>
    <scope>NUCLEOTIDE SEQUENCE [LARGE SCALE GENOMIC DNA]</scope>
    <source>
        <strain evidence="1 2">JS278</strain>
    </source>
</reference>
<dbReference type="AlphaFoldDB" id="A0A344UUR0"/>
<keyword evidence="2" id="KW-1185">Reference proteome</keyword>
<proteinExistence type="predicted"/>
<evidence type="ECO:0000313" key="2">
    <source>
        <dbReference type="Proteomes" id="UP000251995"/>
    </source>
</evidence>
<gene>
    <name evidence="1" type="ORF">JS278_01850</name>
</gene>
<dbReference type="SUPFAM" id="SSF46689">
    <property type="entry name" value="Homeodomain-like"/>
    <property type="match status" value="1"/>
</dbReference>
<dbReference type="EMBL" id="CP025198">
    <property type="protein sequence ID" value="AXE39008.1"/>
    <property type="molecule type" value="Genomic_DNA"/>
</dbReference>
<dbReference type="OrthoDB" id="2375382at2"/>
<dbReference type="Pfam" id="PF13565">
    <property type="entry name" value="HTH_32"/>
    <property type="match status" value="1"/>
</dbReference>
<organism evidence="1 2">
    <name type="scientific">Acidipropionibacterium virtanenii</name>
    <dbReference type="NCBI Taxonomy" id="2057246"/>
    <lineage>
        <taxon>Bacteria</taxon>
        <taxon>Bacillati</taxon>
        <taxon>Actinomycetota</taxon>
        <taxon>Actinomycetes</taxon>
        <taxon>Propionibacteriales</taxon>
        <taxon>Propionibacteriaceae</taxon>
        <taxon>Acidipropionibacterium</taxon>
    </lineage>
</organism>
<evidence type="ECO:0000313" key="1">
    <source>
        <dbReference type="EMBL" id="AXE39008.1"/>
    </source>
</evidence>
<sequence length="160" mass="18062">MSRAKAHPVRLDEADRAMLRRLVRTGSHPAQQVRRARILLELDENDPDRRGPVATQSQIADRVGVALDTIRKVALVHAGLGQDVEATIRRRRRERPPVDPKVTGEVEARIIAMACTDPPDGYDRWSLRLLEKHVGLADDIPDLDHSTIGRVLKKRHFVLI</sequence>
<dbReference type="InterPro" id="IPR009057">
    <property type="entry name" value="Homeodomain-like_sf"/>
</dbReference>